<dbReference type="STRING" id="1189621.A3SI_05849"/>
<dbReference type="InterPro" id="IPR014743">
    <property type="entry name" value="Cl-channel_core"/>
</dbReference>
<comment type="caution">
    <text evidence="13">The sequence shown here is derived from an EMBL/GenBank/DDBJ whole genome shotgun (WGS) entry which is preliminary data.</text>
</comment>
<dbReference type="EMBL" id="AJYA01000013">
    <property type="protein sequence ID" value="EIM77687.1"/>
    <property type="molecule type" value="Genomic_DNA"/>
</dbReference>
<dbReference type="Pfam" id="PF00654">
    <property type="entry name" value="Voltage_CLC"/>
    <property type="match status" value="1"/>
</dbReference>
<keyword evidence="6 11" id="KW-0472">Membrane</keyword>
<keyword evidence="10" id="KW-0129">CBS domain</keyword>
<reference evidence="13 14" key="1">
    <citation type="submission" date="2012-05" db="EMBL/GenBank/DDBJ databases">
        <title>Genome sequence of Nitritalea halalkaliphila LW7.</title>
        <authorList>
            <person name="Jangir P.K."/>
            <person name="Singh A."/>
            <person name="Shivaji S."/>
            <person name="Sharma R."/>
        </authorList>
    </citation>
    <scope>NUCLEOTIDE SEQUENCE [LARGE SCALE GENOMIC DNA]</scope>
    <source>
        <strain evidence="13 14">LW7</strain>
    </source>
</reference>
<dbReference type="GO" id="GO:0034707">
    <property type="term" value="C:chloride channel complex"/>
    <property type="evidence" value="ECO:0007669"/>
    <property type="project" value="UniProtKB-KW"/>
</dbReference>
<evidence type="ECO:0000259" key="12">
    <source>
        <dbReference type="PROSITE" id="PS51371"/>
    </source>
</evidence>
<evidence type="ECO:0000256" key="7">
    <source>
        <dbReference type="ARBA" id="ARBA00023173"/>
    </source>
</evidence>
<dbReference type="InterPro" id="IPR050368">
    <property type="entry name" value="ClC-type_chloride_channel"/>
</dbReference>
<proteinExistence type="predicted"/>
<dbReference type="InterPro" id="IPR000644">
    <property type="entry name" value="CBS_dom"/>
</dbReference>
<dbReference type="Gene3D" id="1.10.3080.10">
    <property type="entry name" value="Clc chloride channel"/>
    <property type="match status" value="1"/>
</dbReference>
<evidence type="ECO:0000256" key="6">
    <source>
        <dbReference type="ARBA" id="ARBA00023136"/>
    </source>
</evidence>
<keyword evidence="3 11" id="KW-0812">Transmembrane</keyword>
<evidence type="ECO:0000256" key="9">
    <source>
        <dbReference type="ARBA" id="ARBA00023303"/>
    </source>
</evidence>
<dbReference type="InterPro" id="IPR046342">
    <property type="entry name" value="CBS_dom_sf"/>
</dbReference>
<evidence type="ECO:0000256" key="4">
    <source>
        <dbReference type="ARBA" id="ARBA00022989"/>
    </source>
</evidence>
<dbReference type="PANTHER" id="PTHR43427:SF6">
    <property type="entry name" value="CHLORIDE CHANNEL PROTEIN CLC-E"/>
    <property type="match status" value="1"/>
</dbReference>
<dbReference type="PRINTS" id="PR00762">
    <property type="entry name" value="CLCHANNEL"/>
</dbReference>
<organism evidence="13 14">
    <name type="scientific">Nitritalea halalkaliphila LW7</name>
    <dbReference type="NCBI Taxonomy" id="1189621"/>
    <lineage>
        <taxon>Bacteria</taxon>
        <taxon>Pseudomonadati</taxon>
        <taxon>Bacteroidota</taxon>
        <taxon>Cytophagia</taxon>
        <taxon>Cytophagales</taxon>
        <taxon>Cyclobacteriaceae</taxon>
        <taxon>Nitritalea</taxon>
    </lineage>
</organism>
<dbReference type="CDD" id="cd02205">
    <property type="entry name" value="CBS_pair_SF"/>
    <property type="match status" value="1"/>
</dbReference>
<dbReference type="Gene3D" id="3.10.580.10">
    <property type="entry name" value="CBS-domain"/>
    <property type="match status" value="1"/>
</dbReference>
<dbReference type="CDD" id="cd00400">
    <property type="entry name" value="Voltage_gated_ClC"/>
    <property type="match status" value="1"/>
</dbReference>
<gene>
    <name evidence="13" type="ORF">A3SI_05849</name>
</gene>
<keyword evidence="2" id="KW-0813">Transport</keyword>
<keyword evidence="14" id="KW-1185">Reference proteome</keyword>
<evidence type="ECO:0000256" key="3">
    <source>
        <dbReference type="ARBA" id="ARBA00022692"/>
    </source>
</evidence>
<evidence type="ECO:0000256" key="11">
    <source>
        <dbReference type="SAM" id="Phobius"/>
    </source>
</evidence>
<dbReference type="PANTHER" id="PTHR43427">
    <property type="entry name" value="CHLORIDE CHANNEL PROTEIN CLC-E"/>
    <property type="match status" value="1"/>
</dbReference>
<name>I5C785_9BACT</name>
<evidence type="ECO:0000313" key="13">
    <source>
        <dbReference type="EMBL" id="EIM77687.1"/>
    </source>
</evidence>
<keyword evidence="4 11" id="KW-1133">Transmembrane helix</keyword>
<dbReference type="PROSITE" id="PS51371">
    <property type="entry name" value="CBS"/>
    <property type="match status" value="1"/>
</dbReference>
<dbReference type="AlphaFoldDB" id="I5C785"/>
<feature type="domain" description="CBS" evidence="12">
    <location>
        <begin position="145"/>
        <end position="205"/>
    </location>
</feature>
<evidence type="ECO:0000256" key="5">
    <source>
        <dbReference type="ARBA" id="ARBA00023065"/>
    </source>
</evidence>
<protein>
    <submittedName>
        <fullName evidence="13">Cl-channel voltage-gated family protein</fullName>
    </submittedName>
</protein>
<feature type="transmembrane region" description="Helical" evidence="11">
    <location>
        <begin position="26"/>
        <end position="49"/>
    </location>
</feature>
<dbReference type="RefSeq" id="WP_009053958.1">
    <property type="nucleotide sequence ID" value="NZ_AJYA01000013.1"/>
</dbReference>
<evidence type="ECO:0000256" key="2">
    <source>
        <dbReference type="ARBA" id="ARBA00022448"/>
    </source>
</evidence>
<evidence type="ECO:0000256" key="8">
    <source>
        <dbReference type="ARBA" id="ARBA00023214"/>
    </source>
</evidence>
<sequence>MLFLGLVLLVKPIASAITIGAGGSGGIFAPSLFAGAIAGFLFSYVLNYLGWLPVSLPVAHFTLVAMCGLMSGVQHAPLSAIFLIAELTGGYALFLPLMLVSAISFLTTTYFDKASLYKQQLQDTGRYIPESTDEELLDQIDLRKITEKDLLPTEPEASLAELCELVKKSKRNIFPVLGADGALVGIVTLDDIRTIMFDPVKQHQLRVKNLMHSPPDFIFLGENMQIVMGKFERSGAWNLPVLADGKYLGFISKSRIFNAYRKRLIKQNQD</sequence>
<dbReference type="Pfam" id="PF00571">
    <property type="entry name" value="CBS"/>
    <property type="match status" value="2"/>
</dbReference>
<feature type="transmembrane region" description="Helical" evidence="11">
    <location>
        <begin position="91"/>
        <end position="111"/>
    </location>
</feature>
<evidence type="ECO:0000256" key="10">
    <source>
        <dbReference type="PROSITE-ProRule" id="PRU00703"/>
    </source>
</evidence>
<dbReference type="SUPFAM" id="SSF54631">
    <property type="entry name" value="CBS-domain pair"/>
    <property type="match status" value="1"/>
</dbReference>
<dbReference type="GO" id="GO:0005254">
    <property type="term" value="F:chloride channel activity"/>
    <property type="evidence" value="ECO:0007669"/>
    <property type="project" value="UniProtKB-KW"/>
</dbReference>
<keyword evidence="9" id="KW-0407">Ion channel</keyword>
<evidence type="ECO:0000313" key="14">
    <source>
        <dbReference type="Proteomes" id="UP000005551"/>
    </source>
</evidence>
<dbReference type="SUPFAM" id="SSF81340">
    <property type="entry name" value="Clc chloride channel"/>
    <property type="match status" value="1"/>
</dbReference>
<evidence type="ECO:0000256" key="1">
    <source>
        <dbReference type="ARBA" id="ARBA00004141"/>
    </source>
</evidence>
<keyword evidence="5" id="KW-0406">Ion transport</keyword>
<dbReference type="Proteomes" id="UP000005551">
    <property type="component" value="Unassembled WGS sequence"/>
</dbReference>
<dbReference type="InterPro" id="IPR001807">
    <property type="entry name" value="ClC"/>
</dbReference>
<keyword evidence="7" id="KW-0869">Chloride channel</keyword>
<keyword evidence="8" id="KW-0868">Chloride</keyword>
<accession>I5C785</accession>
<comment type="subcellular location">
    <subcellularLocation>
        <location evidence="1">Membrane</location>
        <topology evidence="1">Multi-pass membrane protein</topology>
    </subcellularLocation>
</comment>